<feature type="transmembrane region" description="Helical" evidence="7">
    <location>
        <begin position="32"/>
        <end position="53"/>
    </location>
</feature>
<dbReference type="Pfam" id="PF07690">
    <property type="entry name" value="MFS_1"/>
    <property type="match status" value="1"/>
</dbReference>
<dbReference type="Gene3D" id="1.20.1250.20">
    <property type="entry name" value="MFS general substrate transporter like domains"/>
    <property type="match status" value="1"/>
</dbReference>
<keyword evidence="6 7" id="KW-0472">Membrane</keyword>
<keyword evidence="5 7" id="KW-1133">Transmembrane helix</keyword>
<organism evidence="9 10">
    <name type="scientific">Lysinibacillus piscis</name>
    <dbReference type="NCBI Taxonomy" id="2518931"/>
    <lineage>
        <taxon>Bacteria</taxon>
        <taxon>Bacillati</taxon>
        <taxon>Bacillota</taxon>
        <taxon>Bacilli</taxon>
        <taxon>Bacillales</taxon>
        <taxon>Bacillaceae</taxon>
        <taxon>Lysinibacillus</taxon>
    </lineage>
</organism>
<feature type="transmembrane region" description="Helical" evidence="7">
    <location>
        <begin position="329"/>
        <end position="349"/>
    </location>
</feature>
<keyword evidence="2" id="KW-0813">Transport</keyword>
<dbReference type="SUPFAM" id="SSF103473">
    <property type="entry name" value="MFS general substrate transporter"/>
    <property type="match status" value="1"/>
</dbReference>
<comment type="caution">
    <text evidence="9">The sequence shown here is derived from an EMBL/GenBank/DDBJ whole genome shotgun (WGS) entry which is preliminary data.</text>
</comment>
<dbReference type="InterPro" id="IPR020846">
    <property type="entry name" value="MFS_dom"/>
</dbReference>
<evidence type="ECO:0000256" key="4">
    <source>
        <dbReference type="ARBA" id="ARBA00022692"/>
    </source>
</evidence>
<keyword evidence="3" id="KW-1003">Cell membrane</keyword>
<dbReference type="InterPro" id="IPR011701">
    <property type="entry name" value="MFS"/>
</dbReference>
<keyword evidence="4 7" id="KW-0812">Transmembrane</keyword>
<feature type="transmembrane region" description="Helical" evidence="7">
    <location>
        <begin position="160"/>
        <end position="181"/>
    </location>
</feature>
<dbReference type="PROSITE" id="PS50850">
    <property type="entry name" value="MFS"/>
    <property type="match status" value="1"/>
</dbReference>
<feature type="transmembrane region" description="Helical" evidence="7">
    <location>
        <begin position="272"/>
        <end position="290"/>
    </location>
</feature>
<feature type="transmembrane region" description="Helical" evidence="7">
    <location>
        <begin position="361"/>
        <end position="381"/>
    </location>
</feature>
<feature type="transmembrane region" description="Helical" evidence="7">
    <location>
        <begin position="235"/>
        <end position="260"/>
    </location>
</feature>
<dbReference type="PANTHER" id="PTHR43124:SF3">
    <property type="entry name" value="CHLORAMPHENICOL EFFLUX PUMP RV0191"/>
    <property type="match status" value="1"/>
</dbReference>
<evidence type="ECO:0000313" key="9">
    <source>
        <dbReference type="EMBL" id="GLC90086.1"/>
    </source>
</evidence>
<sequence length="388" mass="42885">MQKINIKQTSLVSVIVILFWLSQYIYVPHQTLYLNVVHVSSQFIGIIIGAYGISQLLLRLPMGIMADLSNNHKLFIILGTLCASMASLFRILSPNEVGFLVGNILSGAASSTWISFMILYMSYYSSAKQIVATSQIILANNIGILLGFVLSTFLYDLMGMRWLCAISLIAGLIGCILSFFIHSVERKQEPNMTILNLLTVFKNKELLIFSLLALIQQGIQMASTMSFTNQILENLGATTTIIGLSSIIYMLSAVFFARMTSTHMLGKMSKKNWIYSIFMCLSTYCVLVSHTSSITVICFLQLIPGIATGTLFSLLTSEAMRTIEPQKKSTAMGLFQAVYAIGMTVFPIISGVLYEQISIQAAYYFLACSGLVAIGLAFLYFKMKQAQT</sequence>
<proteinExistence type="predicted"/>
<reference evidence="9" key="1">
    <citation type="submission" date="2022-08" db="EMBL/GenBank/DDBJ databases">
        <title>Draft genome sequence of Lysinibacillus sp. strain KH24.</title>
        <authorList>
            <person name="Kanbe H."/>
            <person name="Itoh H."/>
        </authorList>
    </citation>
    <scope>NUCLEOTIDE SEQUENCE</scope>
    <source>
        <strain evidence="9">KH24</strain>
    </source>
</reference>
<dbReference type="InterPro" id="IPR050189">
    <property type="entry name" value="MFS_Efflux_Transporters"/>
</dbReference>
<feature type="transmembrane region" description="Helical" evidence="7">
    <location>
        <begin position="74"/>
        <end position="92"/>
    </location>
</feature>
<protein>
    <submittedName>
        <fullName evidence="9">MFS transporter</fullName>
    </submittedName>
</protein>
<dbReference type="RefSeq" id="WP_264990004.1">
    <property type="nucleotide sequence ID" value="NZ_BRZA01000005.1"/>
</dbReference>
<name>A0ABQ5NNX9_9BACI</name>
<evidence type="ECO:0000256" key="5">
    <source>
        <dbReference type="ARBA" id="ARBA00022989"/>
    </source>
</evidence>
<gene>
    <name evidence="9" type="ORF">LYSBPC_32130</name>
</gene>
<evidence type="ECO:0000256" key="6">
    <source>
        <dbReference type="ARBA" id="ARBA00023136"/>
    </source>
</evidence>
<dbReference type="EMBL" id="BRZA01000005">
    <property type="protein sequence ID" value="GLC90086.1"/>
    <property type="molecule type" value="Genomic_DNA"/>
</dbReference>
<dbReference type="InterPro" id="IPR036259">
    <property type="entry name" value="MFS_trans_sf"/>
</dbReference>
<evidence type="ECO:0000256" key="7">
    <source>
        <dbReference type="SAM" id="Phobius"/>
    </source>
</evidence>
<comment type="subcellular location">
    <subcellularLocation>
        <location evidence="1">Cell membrane</location>
        <topology evidence="1">Multi-pass membrane protein</topology>
    </subcellularLocation>
</comment>
<evidence type="ECO:0000313" key="10">
    <source>
        <dbReference type="Proteomes" id="UP001065593"/>
    </source>
</evidence>
<dbReference type="PANTHER" id="PTHR43124">
    <property type="entry name" value="PURINE EFFLUX PUMP PBUE"/>
    <property type="match status" value="1"/>
</dbReference>
<evidence type="ECO:0000259" key="8">
    <source>
        <dbReference type="PROSITE" id="PS50850"/>
    </source>
</evidence>
<evidence type="ECO:0000256" key="2">
    <source>
        <dbReference type="ARBA" id="ARBA00022448"/>
    </source>
</evidence>
<evidence type="ECO:0000256" key="1">
    <source>
        <dbReference type="ARBA" id="ARBA00004651"/>
    </source>
</evidence>
<accession>A0ABQ5NNX9</accession>
<evidence type="ECO:0000256" key="3">
    <source>
        <dbReference type="ARBA" id="ARBA00022475"/>
    </source>
</evidence>
<feature type="domain" description="Major facilitator superfamily (MFS) profile" evidence="8">
    <location>
        <begin position="8"/>
        <end position="387"/>
    </location>
</feature>
<feature type="transmembrane region" description="Helical" evidence="7">
    <location>
        <begin position="104"/>
        <end position="124"/>
    </location>
</feature>
<feature type="transmembrane region" description="Helical" evidence="7">
    <location>
        <begin position="136"/>
        <end position="154"/>
    </location>
</feature>
<feature type="transmembrane region" description="Helical" evidence="7">
    <location>
        <begin position="9"/>
        <end position="26"/>
    </location>
</feature>
<dbReference type="Proteomes" id="UP001065593">
    <property type="component" value="Unassembled WGS sequence"/>
</dbReference>
<feature type="transmembrane region" description="Helical" evidence="7">
    <location>
        <begin position="296"/>
        <end position="317"/>
    </location>
</feature>
<keyword evidence="10" id="KW-1185">Reference proteome</keyword>